<dbReference type="InterPro" id="IPR001525">
    <property type="entry name" value="C5_MeTfrase"/>
</dbReference>
<dbReference type="SUPFAM" id="SSF53335">
    <property type="entry name" value="S-adenosyl-L-methionine-dependent methyltransferases"/>
    <property type="match status" value="1"/>
</dbReference>
<dbReference type="PANTHER" id="PTHR10629">
    <property type="entry name" value="CYTOSINE-SPECIFIC METHYLTRANSFERASE"/>
    <property type="match status" value="1"/>
</dbReference>
<evidence type="ECO:0000256" key="2">
    <source>
        <dbReference type="ARBA" id="ARBA00022679"/>
    </source>
</evidence>
<keyword evidence="10" id="KW-1185">Reference proteome</keyword>
<keyword evidence="3 6" id="KW-0949">S-adenosyl-L-methionine</keyword>
<dbReference type="Proteomes" id="UP001500027">
    <property type="component" value="Unassembled WGS sequence"/>
</dbReference>
<keyword evidence="1 6" id="KW-0489">Methyltransferase</keyword>
<dbReference type="PROSITE" id="PS51679">
    <property type="entry name" value="SAM_MT_C5"/>
    <property type="match status" value="1"/>
</dbReference>
<evidence type="ECO:0000256" key="4">
    <source>
        <dbReference type="ARBA" id="ARBA00022747"/>
    </source>
</evidence>
<dbReference type="Gene3D" id="3.40.50.150">
    <property type="entry name" value="Vaccinia Virus protein VP39"/>
    <property type="match status" value="1"/>
</dbReference>
<dbReference type="InterPro" id="IPR018117">
    <property type="entry name" value="C5_DNA_meth_AS"/>
</dbReference>
<dbReference type="GO" id="GO:0008168">
    <property type="term" value="F:methyltransferase activity"/>
    <property type="evidence" value="ECO:0007669"/>
    <property type="project" value="UniProtKB-KW"/>
</dbReference>
<dbReference type="RefSeq" id="WP_139002821.1">
    <property type="nucleotide sequence ID" value="NZ_BAABAV010000003.1"/>
</dbReference>
<comment type="similarity">
    <text evidence="6 7">Belongs to the class I-like SAM-binding methyltransferase superfamily. C5-methyltransferase family.</text>
</comment>
<gene>
    <name evidence="9" type="ORF">GCM10022257_25410</name>
</gene>
<feature type="active site" evidence="6">
    <location>
        <position position="90"/>
    </location>
</feature>
<dbReference type="Gene3D" id="3.90.120.10">
    <property type="entry name" value="DNA Methylase, subunit A, domain 2"/>
    <property type="match status" value="1"/>
</dbReference>
<dbReference type="InterPro" id="IPR029063">
    <property type="entry name" value="SAM-dependent_MTases_sf"/>
</dbReference>
<dbReference type="PROSITE" id="PS00095">
    <property type="entry name" value="C5_MTASE_2"/>
    <property type="match status" value="1"/>
</dbReference>
<dbReference type="EMBL" id="BAABAV010000003">
    <property type="protein sequence ID" value="GAA4270440.1"/>
    <property type="molecule type" value="Genomic_DNA"/>
</dbReference>
<evidence type="ECO:0000256" key="8">
    <source>
        <dbReference type="RuleBase" id="RU000417"/>
    </source>
</evidence>
<dbReference type="InterPro" id="IPR031303">
    <property type="entry name" value="C5_meth_CS"/>
</dbReference>
<evidence type="ECO:0000256" key="5">
    <source>
        <dbReference type="ARBA" id="ARBA00047422"/>
    </source>
</evidence>
<comment type="caution">
    <text evidence="9">The sequence shown here is derived from an EMBL/GenBank/DDBJ whole genome shotgun (WGS) entry which is preliminary data.</text>
</comment>
<reference evidence="10" key="1">
    <citation type="journal article" date="2019" name="Int. J. Syst. Evol. Microbiol.">
        <title>The Global Catalogue of Microorganisms (GCM) 10K type strain sequencing project: providing services to taxonomists for standard genome sequencing and annotation.</title>
        <authorList>
            <consortium name="The Broad Institute Genomics Platform"/>
            <consortium name="The Broad Institute Genome Sequencing Center for Infectious Disease"/>
            <person name="Wu L."/>
            <person name="Ma J."/>
        </authorList>
    </citation>
    <scope>NUCLEOTIDE SEQUENCE [LARGE SCALE GENOMIC DNA]</scope>
    <source>
        <strain evidence="10">JCM 17452</strain>
    </source>
</reference>
<evidence type="ECO:0000313" key="9">
    <source>
        <dbReference type="EMBL" id="GAA4270440.1"/>
    </source>
</evidence>
<evidence type="ECO:0000313" key="10">
    <source>
        <dbReference type="Proteomes" id="UP001500027"/>
    </source>
</evidence>
<dbReference type="PANTHER" id="PTHR10629:SF52">
    <property type="entry name" value="DNA (CYTOSINE-5)-METHYLTRANSFERASE 1"/>
    <property type="match status" value="1"/>
</dbReference>
<accession>A0ABP8EDZ8</accession>
<dbReference type="EC" id="2.1.1.37" evidence="8"/>
<comment type="catalytic activity">
    <reaction evidence="5 8">
        <text>a 2'-deoxycytidine in DNA + S-adenosyl-L-methionine = a 5-methyl-2'-deoxycytidine in DNA + S-adenosyl-L-homocysteine + H(+)</text>
        <dbReference type="Rhea" id="RHEA:13681"/>
        <dbReference type="Rhea" id="RHEA-COMP:11369"/>
        <dbReference type="Rhea" id="RHEA-COMP:11370"/>
        <dbReference type="ChEBI" id="CHEBI:15378"/>
        <dbReference type="ChEBI" id="CHEBI:57856"/>
        <dbReference type="ChEBI" id="CHEBI:59789"/>
        <dbReference type="ChEBI" id="CHEBI:85452"/>
        <dbReference type="ChEBI" id="CHEBI:85454"/>
        <dbReference type="EC" id="2.1.1.37"/>
    </reaction>
</comment>
<dbReference type="InterPro" id="IPR050390">
    <property type="entry name" value="C5-Methyltransferase"/>
</dbReference>
<evidence type="ECO:0000256" key="7">
    <source>
        <dbReference type="RuleBase" id="RU000416"/>
    </source>
</evidence>
<organism evidence="9 10">
    <name type="scientific">Hyunsoonleella aestuarii</name>
    <dbReference type="NCBI Taxonomy" id="912802"/>
    <lineage>
        <taxon>Bacteria</taxon>
        <taxon>Pseudomonadati</taxon>
        <taxon>Bacteroidota</taxon>
        <taxon>Flavobacteriia</taxon>
        <taxon>Flavobacteriales</taxon>
        <taxon>Flavobacteriaceae</taxon>
    </lineage>
</organism>
<keyword evidence="4" id="KW-0680">Restriction system</keyword>
<dbReference type="NCBIfam" id="TIGR00675">
    <property type="entry name" value="dcm"/>
    <property type="match status" value="1"/>
</dbReference>
<evidence type="ECO:0000256" key="6">
    <source>
        <dbReference type="PROSITE-ProRule" id="PRU01016"/>
    </source>
</evidence>
<evidence type="ECO:0000256" key="1">
    <source>
        <dbReference type="ARBA" id="ARBA00022603"/>
    </source>
</evidence>
<evidence type="ECO:0000256" key="3">
    <source>
        <dbReference type="ARBA" id="ARBA00022691"/>
    </source>
</evidence>
<sequence length="401" mass="46041">MSKKHTFIDLFAGCGGLSEGFYKQGFQGLTHVEYDHWACESLRNRMKYYGYPEDKISVLEKDITDNDIIDQIEFEISNKSVDVLIGGPPCQSFSSLGRAKDENGMQNDPRNYLFESYEKILNHFKPKIFVFENVTGLLTAKLGKEKTVNIILKKLGKDYKLINDPSKMVLNSCDYGVPQVRKRVILIGVRKDIEIDPAVIYKGIIKTHYNPDSIGAEIKNKKKYVSVKDAISDLPAIKPGEGEKIIEHSISSWNDYLTKIRSKNDTVLLDHVSRTHNEQDRNRYKAMSKNKWTFMEMLEKKPSLNHLKQRVFNNSYVVQFWDKPARTIIAHLYKDGNQFIHPDHKQERTLTAREAARLQSFPDDFVFEGSRTQQYKQIGNAVPPLMAEAIAKSIKKVLAKS</sequence>
<keyword evidence="2 6" id="KW-0808">Transferase</keyword>
<dbReference type="Pfam" id="PF00145">
    <property type="entry name" value="DNA_methylase"/>
    <property type="match status" value="1"/>
</dbReference>
<protein>
    <recommendedName>
        <fullName evidence="8">Cytosine-specific methyltransferase</fullName>
        <ecNumber evidence="8">2.1.1.37</ecNumber>
    </recommendedName>
</protein>
<name>A0ABP8EDZ8_9FLAO</name>
<dbReference type="PROSITE" id="PS00094">
    <property type="entry name" value="C5_MTASE_1"/>
    <property type="match status" value="1"/>
</dbReference>
<dbReference type="PRINTS" id="PR00105">
    <property type="entry name" value="C5METTRFRASE"/>
</dbReference>
<proteinExistence type="inferred from homology"/>
<dbReference type="GO" id="GO:0032259">
    <property type="term" value="P:methylation"/>
    <property type="evidence" value="ECO:0007669"/>
    <property type="project" value="UniProtKB-KW"/>
</dbReference>